<keyword evidence="1" id="KW-0304">Gas vesicle</keyword>
<dbReference type="RefSeq" id="WP_399615823.1">
    <property type="nucleotide sequence ID" value="NZ_JBITYT010000007.1"/>
</dbReference>
<sequence length="239" mass="26302">MSTYVYGIAPADRELPDAIEGIGDPPRPVRTVRGGDLVALCSDAVTEVRADRRDLLAHQHVVIEAGKEGPVLPLRFGRISPDDATVAAVLEEHHDLYTERLKALAGKDEFNLKVHHDREAVLHAVLAEDPDLMARHAADRASGGTGREERSVFDELVARAVAERERADALLVERTLSAHAAATVHGPGDTGHLVNLSFLVERERRDAFLEAVRALHQEHEHLREQVMGPLPPYSFVEEV</sequence>
<dbReference type="InterPro" id="IPR009430">
    <property type="entry name" value="GvpL/GvpF"/>
</dbReference>
<accession>A0ABW8CWU7</accession>
<dbReference type="Proteomes" id="UP001614391">
    <property type="component" value="Unassembled WGS sequence"/>
</dbReference>
<comment type="caution">
    <text evidence="4">The sequence shown here is derived from an EMBL/GenBank/DDBJ whole genome shotgun (WGS) entry which is preliminary data.</text>
</comment>
<protein>
    <submittedName>
        <fullName evidence="4">GvpL/GvpF family gas vesicle protein</fullName>
    </submittedName>
</protein>
<comment type="subcellular location">
    <subcellularLocation>
        <location evidence="2">Gas vesicle</location>
    </subcellularLocation>
</comment>
<gene>
    <name evidence="4" type="ORF">ACIGW0_17935</name>
</gene>
<dbReference type="PANTHER" id="PTHR36852:SF1">
    <property type="entry name" value="PROTEIN GVPL 2"/>
    <property type="match status" value="1"/>
</dbReference>
<keyword evidence="5" id="KW-1185">Reference proteome</keyword>
<comment type="similarity">
    <text evidence="3">Belongs to the gas vesicle GvpF/GvpL family.</text>
</comment>
<evidence type="ECO:0000313" key="4">
    <source>
        <dbReference type="EMBL" id="MFI9121261.1"/>
    </source>
</evidence>
<dbReference type="EMBL" id="JBITYT010000007">
    <property type="protein sequence ID" value="MFI9121261.1"/>
    <property type="molecule type" value="Genomic_DNA"/>
</dbReference>
<evidence type="ECO:0000256" key="1">
    <source>
        <dbReference type="ARBA" id="ARBA00022987"/>
    </source>
</evidence>
<evidence type="ECO:0000256" key="2">
    <source>
        <dbReference type="ARBA" id="ARBA00035108"/>
    </source>
</evidence>
<name>A0ABW8CWU7_STRBI</name>
<reference evidence="4 5" key="1">
    <citation type="submission" date="2024-10" db="EMBL/GenBank/DDBJ databases">
        <title>The Natural Products Discovery Center: Release of the First 8490 Sequenced Strains for Exploring Actinobacteria Biosynthetic Diversity.</title>
        <authorList>
            <person name="Kalkreuter E."/>
            <person name="Kautsar S.A."/>
            <person name="Yang D."/>
            <person name="Bader C.D."/>
            <person name="Teijaro C.N."/>
            <person name="Fluegel L."/>
            <person name="Davis C.M."/>
            <person name="Simpson J.R."/>
            <person name="Lauterbach L."/>
            <person name="Steele A.D."/>
            <person name="Gui C."/>
            <person name="Meng S."/>
            <person name="Li G."/>
            <person name="Viehrig K."/>
            <person name="Ye F."/>
            <person name="Su P."/>
            <person name="Kiefer A.F."/>
            <person name="Nichols A."/>
            <person name="Cepeda A.J."/>
            <person name="Yan W."/>
            <person name="Fan B."/>
            <person name="Jiang Y."/>
            <person name="Adhikari A."/>
            <person name="Zheng C.-J."/>
            <person name="Schuster L."/>
            <person name="Cowan T.M."/>
            <person name="Smanski M.J."/>
            <person name="Chevrette M.G."/>
            <person name="De Carvalho L.P.S."/>
            <person name="Shen B."/>
        </authorList>
    </citation>
    <scope>NUCLEOTIDE SEQUENCE [LARGE SCALE GENOMIC DNA]</scope>
    <source>
        <strain evidence="4 5">NPDC053346</strain>
    </source>
</reference>
<evidence type="ECO:0000256" key="3">
    <source>
        <dbReference type="ARBA" id="ARBA00035643"/>
    </source>
</evidence>
<dbReference type="PANTHER" id="PTHR36852">
    <property type="entry name" value="PROTEIN GVPL 2"/>
    <property type="match status" value="1"/>
</dbReference>
<proteinExistence type="inferred from homology"/>
<dbReference type="Pfam" id="PF06386">
    <property type="entry name" value="GvpL_GvpF"/>
    <property type="match status" value="1"/>
</dbReference>
<evidence type="ECO:0000313" key="5">
    <source>
        <dbReference type="Proteomes" id="UP001614391"/>
    </source>
</evidence>
<organism evidence="4 5">
    <name type="scientific">Streptomyces bikiniensis</name>
    <dbReference type="NCBI Taxonomy" id="1896"/>
    <lineage>
        <taxon>Bacteria</taxon>
        <taxon>Bacillati</taxon>
        <taxon>Actinomycetota</taxon>
        <taxon>Actinomycetes</taxon>
        <taxon>Kitasatosporales</taxon>
        <taxon>Streptomycetaceae</taxon>
        <taxon>Streptomyces</taxon>
    </lineage>
</organism>